<evidence type="ECO:0000313" key="1">
    <source>
        <dbReference type="EMBL" id="GAW09122.1"/>
    </source>
</evidence>
<name>A0A1Q3EPJ5_LENED</name>
<evidence type="ECO:0000313" key="2">
    <source>
        <dbReference type="Proteomes" id="UP000188533"/>
    </source>
</evidence>
<sequence>MPENRIEVLRLIESVSIGSQLCTQSFDGATHASSRRHQLLLRSSCRPVDVDQRSGTVPGPWSLFYSFHWHAGAFRMSPLLSQAIYNYVNILSQSALPLPEASSTLFEANFSIPPSFFWLSYPPYLSNVSLVCDMILDPGVTSSATDHREEKDIKDVGDWGLGCPSVGKKKAQVIISRSKY</sequence>
<dbReference type="EMBL" id="BDGU01001021">
    <property type="protein sequence ID" value="GAW09122.1"/>
    <property type="molecule type" value="Genomic_DNA"/>
</dbReference>
<reference evidence="1 2" key="1">
    <citation type="submission" date="2016-08" db="EMBL/GenBank/DDBJ databases">
        <authorList>
            <consortium name="Lentinula edodes genome sequencing consortium"/>
            <person name="Sakamoto Y."/>
            <person name="Nakade K."/>
            <person name="Sato S."/>
            <person name="Yoshida Y."/>
            <person name="Miyazaki K."/>
            <person name="Natsume S."/>
            <person name="Konno N."/>
        </authorList>
    </citation>
    <scope>NUCLEOTIDE SEQUENCE [LARGE SCALE GENOMIC DNA]</scope>
    <source>
        <strain evidence="1 2">NBRC 111202</strain>
    </source>
</reference>
<reference evidence="1 2" key="2">
    <citation type="submission" date="2017-02" db="EMBL/GenBank/DDBJ databases">
        <title>A genome survey and senescence transcriptome analysis in Lentinula edodes.</title>
        <authorList>
            <person name="Sakamoto Y."/>
            <person name="Nakade K."/>
            <person name="Sato S."/>
            <person name="Yoshida Y."/>
            <person name="Miyazaki K."/>
            <person name="Natsume S."/>
            <person name="Konno N."/>
        </authorList>
    </citation>
    <scope>NUCLEOTIDE SEQUENCE [LARGE SCALE GENOMIC DNA]</scope>
    <source>
        <strain evidence="1 2">NBRC 111202</strain>
    </source>
</reference>
<keyword evidence="2" id="KW-1185">Reference proteome</keyword>
<proteinExistence type="predicted"/>
<organism evidence="1 2">
    <name type="scientific">Lentinula edodes</name>
    <name type="common">Shiitake mushroom</name>
    <name type="synonym">Lentinus edodes</name>
    <dbReference type="NCBI Taxonomy" id="5353"/>
    <lineage>
        <taxon>Eukaryota</taxon>
        <taxon>Fungi</taxon>
        <taxon>Dikarya</taxon>
        <taxon>Basidiomycota</taxon>
        <taxon>Agaricomycotina</taxon>
        <taxon>Agaricomycetes</taxon>
        <taxon>Agaricomycetidae</taxon>
        <taxon>Agaricales</taxon>
        <taxon>Marasmiineae</taxon>
        <taxon>Omphalotaceae</taxon>
        <taxon>Lentinula</taxon>
    </lineage>
</organism>
<accession>A0A1Q3EPJ5</accession>
<comment type="caution">
    <text evidence="1">The sequence shown here is derived from an EMBL/GenBank/DDBJ whole genome shotgun (WGS) entry which is preliminary data.</text>
</comment>
<gene>
    <name evidence="1" type="ORF">LENED_011253</name>
</gene>
<dbReference type="AlphaFoldDB" id="A0A1Q3EPJ5"/>
<dbReference type="Proteomes" id="UP000188533">
    <property type="component" value="Unassembled WGS sequence"/>
</dbReference>
<protein>
    <submittedName>
        <fullName evidence="1">Uncharacterized protein</fullName>
    </submittedName>
</protein>